<accession>A0ABY7GY59</accession>
<evidence type="ECO:0000256" key="1">
    <source>
        <dbReference type="SAM" id="MobiDB-lite"/>
    </source>
</evidence>
<reference evidence="3" key="1">
    <citation type="submission" date="2022-11" db="EMBL/GenBank/DDBJ databases">
        <title>Minimal conservation of predation-associated metabolite biosynthetic gene clusters underscores biosynthetic potential of Myxococcota including descriptions for ten novel species: Archangium lansinium sp. nov., Myxococcus landrumus sp. nov., Nannocystis bai.</title>
        <authorList>
            <person name="Ahearne A."/>
            <person name="Stevens C."/>
            <person name="Dowd S."/>
        </authorList>
    </citation>
    <scope>NUCLEOTIDE SEQUENCE</scope>
    <source>
        <strain evidence="3">Fl3</strain>
    </source>
</reference>
<dbReference type="InterPro" id="IPR047002">
    <property type="entry name" value="Tcp10_C_sf"/>
</dbReference>
<dbReference type="Gene3D" id="2.60.450.20">
    <property type="match status" value="1"/>
</dbReference>
<feature type="compositionally biased region" description="Pro residues" evidence="1">
    <location>
        <begin position="158"/>
        <end position="167"/>
    </location>
</feature>
<name>A0ABY7GY59_9BACT</name>
<dbReference type="EMBL" id="CP114040">
    <property type="protein sequence ID" value="WAS91764.1"/>
    <property type="molecule type" value="Genomic_DNA"/>
</dbReference>
<evidence type="ECO:0000313" key="3">
    <source>
        <dbReference type="EMBL" id="WAS91764.1"/>
    </source>
</evidence>
<evidence type="ECO:0000256" key="2">
    <source>
        <dbReference type="SAM" id="SignalP"/>
    </source>
</evidence>
<feature type="chain" id="PRO_5045347249" evidence="2">
    <location>
        <begin position="25"/>
        <end position="176"/>
    </location>
</feature>
<organism evidence="3 4">
    <name type="scientific">Nannocystis punicea</name>
    <dbReference type="NCBI Taxonomy" id="2995304"/>
    <lineage>
        <taxon>Bacteria</taxon>
        <taxon>Pseudomonadati</taxon>
        <taxon>Myxococcota</taxon>
        <taxon>Polyangia</taxon>
        <taxon>Nannocystales</taxon>
        <taxon>Nannocystaceae</taxon>
        <taxon>Nannocystis</taxon>
    </lineage>
</organism>
<gene>
    <name evidence="3" type="ORF">O0S08_36745</name>
</gene>
<dbReference type="Proteomes" id="UP001164459">
    <property type="component" value="Chromosome"/>
</dbReference>
<proteinExistence type="predicted"/>
<feature type="compositionally biased region" description="Polar residues" evidence="1">
    <location>
        <begin position="132"/>
        <end position="141"/>
    </location>
</feature>
<dbReference type="PROSITE" id="PS51257">
    <property type="entry name" value="PROKAR_LIPOPROTEIN"/>
    <property type="match status" value="1"/>
</dbReference>
<feature type="signal peptide" evidence="2">
    <location>
        <begin position="1"/>
        <end position="24"/>
    </location>
</feature>
<evidence type="ECO:0000313" key="4">
    <source>
        <dbReference type="Proteomes" id="UP001164459"/>
    </source>
</evidence>
<sequence>MILAIPRTSSLGPLRLLHLTGAVALTLAGAACDVDEMEVSSDKSGAYKVEPGGRGTKVLTASDGSTVTIQRDGTVTKPDGSKVQIKKDGTIVMPDGKQVRVFPDGSRSTLSVERTQFTADGSMVVVADDGSRTTIAPNGTVTRELPGGARSSMTIEKPTPPPAPGATPAPSKAASP</sequence>
<dbReference type="RefSeq" id="WP_269034126.1">
    <property type="nucleotide sequence ID" value="NZ_CP114040.1"/>
</dbReference>
<keyword evidence="4" id="KW-1185">Reference proteome</keyword>
<protein>
    <submittedName>
        <fullName evidence="3">Uncharacterized protein</fullName>
    </submittedName>
</protein>
<feature type="region of interest" description="Disordered" evidence="1">
    <location>
        <begin position="131"/>
        <end position="176"/>
    </location>
</feature>
<keyword evidence="2" id="KW-0732">Signal</keyword>